<dbReference type="OMA" id="GGCKWQH"/>
<feature type="compositionally biased region" description="Low complexity" evidence="6">
    <location>
        <begin position="507"/>
        <end position="517"/>
    </location>
</feature>
<feature type="domain" description="TRAM" evidence="7">
    <location>
        <begin position="59"/>
        <end position="118"/>
    </location>
</feature>
<gene>
    <name evidence="8" type="ORF">KFE25_003315</name>
</gene>
<evidence type="ECO:0000256" key="2">
    <source>
        <dbReference type="ARBA" id="ARBA00022679"/>
    </source>
</evidence>
<feature type="binding site" evidence="4">
    <location>
        <position position="421"/>
    </location>
    <ligand>
        <name>S-adenosyl-L-methionine</name>
        <dbReference type="ChEBI" id="CHEBI:59789"/>
    </ligand>
</feature>
<dbReference type="OrthoDB" id="10250660at2759"/>
<evidence type="ECO:0000256" key="5">
    <source>
        <dbReference type="PROSITE-ProRule" id="PRU10015"/>
    </source>
</evidence>
<protein>
    <recommendedName>
        <fullName evidence="7">TRAM domain-containing protein</fullName>
    </recommendedName>
</protein>
<dbReference type="Proteomes" id="UP000751190">
    <property type="component" value="Unassembled WGS sequence"/>
</dbReference>
<keyword evidence="1 4" id="KW-0489">Methyltransferase</keyword>
<dbReference type="Gene3D" id="2.40.50.140">
    <property type="entry name" value="Nucleic acid-binding proteins"/>
    <property type="match status" value="1"/>
</dbReference>
<dbReference type="PROSITE" id="PS01231">
    <property type="entry name" value="TRMA_2"/>
    <property type="match status" value="1"/>
</dbReference>
<keyword evidence="9" id="KW-1185">Reference proteome</keyword>
<evidence type="ECO:0000259" key="7">
    <source>
        <dbReference type="PROSITE" id="PS50926"/>
    </source>
</evidence>
<sequence length="517" mass="55289">MVPVAGVLLVTIGAIRPSGPLLARAGVLHAFVRPTHRRCLAVGRPKPKSAAPAAAHAHAALAGQVVELTISSLTSLGAGVARLDEGYVVLVPFVIPGERVLARVFRVGPSFANADLVEVLTPSAERVQARCALFGRCGGCQYQHMPLRMQREWKRQHVVDALGRIGGFTESPREAKHPLLCAELETLVRPTAGAPEAYGYRSKITPHHEGARGEAHEVGAIGFHEHSRRRLVDVDACPIASPAINDALPAVRAAARERARERAARIAERRESGERRRAPKGATLLLRDAEDGVETEPRAPVRATVHGVRFLFPAGEFFQNNPSVLPALVRHVVRRARGGGRLDRLVDAYCGGGFFALCAARHFESVVGVEVSADNVAAARANAERNGIANARFEAGEVEALFEPLICAGGVVPARTAVILDPPRKGCSDEFLQQLFAFRPARVVYVSCDPATQARDALAFATAGYALREAQPFDLFPQTRHIECVCVFDRADADGTAPLPLDEGDATDGAAAPGAYL</sequence>
<feature type="binding site" evidence="4">
    <location>
        <position position="349"/>
    </location>
    <ligand>
        <name>S-adenosyl-L-methionine</name>
        <dbReference type="ChEBI" id="CHEBI:59789"/>
    </ligand>
</feature>
<dbReference type="AlphaFoldDB" id="A0A8J5XM60"/>
<evidence type="ECO:0000256" key="6">
    <source>
        <dbReference type="SAM" id="MobiDB-lite"/>
    </source>
</evidence>
<dbReference type="InterPro" id="IPR025795">
    <property type="entry name" value="tRNA_(uracil-5-)_MeTrfase"/>
</dbReference>
<dbReference type="PROSITE" id="PS51622">
    <property type="entry name" value="SAM_MT_RNA_M5U_2"/>
    <property type="match status" value="1"/>
</dbReference>
<keyword evidence="2 4" id="KW-0808">Transferase</keyword>
<dbReference type="PANTHER" id="PTHR11061">
    <property type="entry name" value="RNA M5U METHYLTRANSFERASE"/>
    <property type="match status" value="1"/>
</dbReference>
<dbReference type="InterPro" id="IPR030391">
    <property type="entry name" value="MeTrfase_TrmA_CS"/>
</dbReference>
<organism evidence="8 9">
    <name type="scientific">Diacronema lutheri</name>
    <name type="common">Unicellular marine alga</name>
    <name type="synonym">Monochrysis lutheri</name>
    <dbReference type="NCBI Taxonomy" id="2081491"/>
    <lineage>
        <taxon>Eukaryota</taxon>
        <taxon>Haptista</taxon>
        <taxon>Haptophyta</taxon>
        <taxon>Pavlovophyceae</taxon>
        <taxon>Pavlovales</taxon>
        <taxon>Pavlovaceae</taxon>
        <taxon>Diacronema</taxon>
    </lineage>
</organism>
<dbReference type="GO" id="GO:0008033">
    <property type="term" value="P:tRNA processing"/>
    <property type="evidence" value="ECO:0007669"/>
    <property type="project" value="InterPro"/>
</dbReference>
<dbReference type="GO" id="GO:0032259">
    <property type="term" value="P:methylation"/>
    <property type="evidence" value="ECO:0007669"/>
    <property type="project" value="UniProtKB-KW"/>
</dbReference>
<evidence type="ECO:0000313" key="8">
    <source>
        <dbReference type="EMBL" id="KAG8464252.1"/>
    </source>
</evidence>
<dbReference type="PROSITE" id="PS51687">
    <property type="entry name" value="SAM_MT_RNA_M5U"/>
    <property type="match status" value="1"/>
</dbReference>
<dbReference type="GO" id="GO:0009451">
    <property type="term" value="P:RNA modification"/>
    <property type="evidence" value="ECO:0007669"/>
    <property type="project" value="UniProtKB-ARBA"/>
</dbReference>
<comment type="caution">
    <text evidence="8">The sequence shown here is derived from an EMBL/GenBank/DDBJ whole genome shotgun (WGS) entry which is preliminary data.</text>
</comment>
<name>A0A8J5XM60_DIALT</name>
<dbReference type="GO" id="GO:0030697">
    <property type="term" value="F:tRNA (uracil(54)-C5)-methyltransferase activity, S-adenosyl methionine-dependent"/>
    <property type="evidence" value="ECO:0007669"/>
    <property type="project" value="InterPro"/>
</dbReference>
<feature type="binding site" evidence="4">
    <location>
        <position position="370"/>
    </location>
    <ligand>
        <name>S-adenosyl-L-methionine</name>
        <dbReference type="ChEBI" id="CHEBI:59789"/>
    </ligand>
</feature>
<feature type="region of interest" description="Disordered" evidence="6">
    <location>
        <begin position="498"/>
        <end position="517"/>
    </location>
</feature>
<dbReference type="PROSITE" id="PS01230">
    <property type="entry name" value="TRMA_1"/>
    <property type="match status" value="1"/>
</dbReference>
<feature type="binding site" evidence="4">
    <location>
        <position position="319"/>
    </location>
    <ligand>
        <name>S-adenosyl-L-methionine</name>
        <dbReference type="ChEBI" id="CHEBI:59789"/>
    </ligand>
</feature>
<dbReference type="InterPro" id="IPR029063">
    <property type="entry name" value="SAM-dependent_MTases_sf"/>
</dbReference>
<keyword evidence="3 4" id="KW-0949">S-adenosyl-L-methionine</keyword>
<dbReference type="InterPro" id="IPR030390">
    <property type="entry name" value="MeTrfase_TrmA_AS"/>
</dbReference>
<dbReference type="InterPro" id="IPR010280">
    <property type="entry name" value="U5_MeTrfase_fam"/>
</dbReference>
<dbReference type="Pfam" id="PF05958">
    <property type="entry name" value="tRNA_U5-meth_tr"/>
    <property type="match status" value="1"/>
</dbReference>
<dbReference type="EMBL" id="JAGTXO010000013">
    <property type="protein sequence ID" value="KAG8464252.1"/>
    <property type="molecule type" value="Genomic_DNA"/>
</dbReference>
<dbReference type="InterPro" id="IPR012340">
    <property type="entry name" value="NA-bd_OB-fold"/>
</dbReference>
<dbReference type="Pfam" id="PF01938">
    <property type="entry name" value="TRAM"/>
    <property type="match status" value="1"/>
</dbReference>
<evidence type="ECO:0000256" key="1">
    <source>
        <dbReference type="ARBA" id="ARBA00022603"/>
    </source>
</evidence>
<accession>A0A8J5XM60</accession>
<feature type="active site" description="Nucleophile" evidence="4">
    <location>
        <position position="448"/>
    </location>
</feature>
<dbReference type="SUPFAM" id="SSF50249">
    <property type="entry name" value="Nucleic acid-binding proteins"/>
    <property type="match status" value="1"/>
</dbReference>
<dbReference type="Gene3D" id="3.40.50.150">
    <property type="entry name" value="Vaccinia Virus protein VP39"/>
    <property type="match status" value="2"/>
</dbReference>
<dbReference type="PROSITE" id="PS50926">
    <property type="entry name" value="TRAM"/>
    <property type="match status" value="1"/>
</dbReference>
<evidence type="ECO:0000256" key="4">
    <source>
        <dbReference type="PROSITE-ProRule" id="PRU01024"/>
    </source>
</evidence>
<dbReference type="InterPro" id="IPR002792">
    <property type="entry name" value="TRAM_dom"/>
</dbReference>
<reference evidence="8" key="1">
    <citation type="submission" date="2021-05" db="EMBL/GenBank/DDBJ databases">
        <title>The genome of the haptophyte Pavlova lutheri (Diacronema luteri, Pavlovales) - a model for lipid biosynthesis in eukaryotic algae.</title>
        <authorList>
            <person name="Hulatt C.J."/>
            <person name="Posewitz M.C."/>
        </authorList>
    </citation>
    <scope>NUCLEOTIDE SEQUENCE</scope>
    <source>
        <strain evidence="8">NIVA-4/92</strain>
    </source>
</reference>
<dbReference type="SUPFAM" id="SSF53335">
    <property type="entry name" value="S-adenosyl-L-methionine-dependent methyltransferases"/>
    <property type="match status" value="1"/>
</dbReference>
<evidence type="ECO:0000313" key="9">
    <source>
        <dbReference type="Proteomes" id="UP000751190"/>
    </source>
</evidence>
<feature type="active site" evidence="5">
    <location>
        <position position="448"/>
    </location>
</feature>
<proteinExistence type="inferred from homology"/>
<dbReference type="PANTHER" id="PTHR11061:SF30">
    <property type="entry name" value="TRNA (URACIL(54)-C(5))-METHYLTRANSFERASE"/>
    <property type="match status" value="1"/>
</dbReference>
<evidence type="ECO:0000256" key="3">
    <source>
        <dbReference type="ARBA" id="ARBA00022691"/>
    </source>
</evidence>
<comment type="similarity">
    <text evidence="4">Belongs to the class I-like SAM-binding methyltransferase superfamily. RNA M5U methyltransferase family.</text>
</comment>